<sequence length="34" mass="4113">MNFNMVENIFQILQNHKREIEQRYSVKKIGIFGS</sequence>
<dbReference type="EMBL" id="BARU01028877">
    <property type="protein sequence ID" value="GAH75198.1"/>
    <property type="molecule type" value="Genomic_DNA"/>
</dbReference>
<feature type="non-terminal residue" evidence="1">
    <location>
        <position position="34"/>
    </location>
</feature>
<evidence type="ECO:0000313" key="1">
    <source>
        <dbReference type="EMBL" id="GAH75198.1"/>
    </source>
</evidence>
<reference evidence="1" key="1">
    <citation type="journal article" date="2014" name="Front. Microbiol.">
        <title>High frequency of phylogenetically diverse reductive dehalogenase-homologous genes in deep subseafloor sedimentary metagenomes.</title>
        <authorList>
            <person name="Kawai M."/>
            <person name="Futagami T."/>
            <person name="Toyoda A."/>
            <person name="Takaki Y."/>
            <person name="Nishi S."/>
            <person name="Hori S."/>
            <person name="Arai W."/>
            <person name="Tsubouchi T."/>
            <person name="Morono Y."/>
            <person name="Uchiyama I."/>
            <person name="Ito T."/>
            <person name="Fujiyama A."/>
            <person name="Inagaki F."/>
            <person name="Takami H."/>
        </authorList>
    </citation>
    <scope>NUCLEOTIDE SEQUENCE</scope>
    <source>
        <strain evidence="1">Expedition CK06-06</strain>
    </source>
</reference>
<comment type="caution">
    <text evidence="1">The sequence shown here is derived from an EMBL/GenBank/DDBJ whole genome shotgun (WGS) entry which is preliminary data.</text>
</comment>
<organism evidence="1">
    <name type="scientific">marine sediment metagenome</name>
    <dbReference type="NCBI Taxonomy" id="412755"/>
    <lineage>
        <taxon>unclassified sequences</taxon>
        <taxon>metagenomes</taxon>
        <taxon>ecological metagenomes</taxon>
    </lineage>
</organism>
<gene>
    <name evidence="1" type="ORF">S03H2_46039</name>
</gene>
<name>X1JZD4_9ZZZZ</name>
<protein>
    <recommendedName>
        <fullName evidence="2">Polymerase nucleotidyl transferase domain-containing protein</fullName>
    </recommendedName>
</protein>
<dbReference type="AlphaFoldDB" id="X1JZD4"/>
<evidence type="ECO:0008006" key="2">
    <source>
        <dbReference type="Google" id="ProtNLM"/>
    </source>
</evidence>
<accession>X1JZD4</accession>
<proteinExistence type="predicted"/>